<organism evidence="3 4">
    <name type="scientific">Candidatus Giovannonibacteria bacterium GW2011_GWA2_44_13b</name>
    <dbReference type="NCBI Taxonomy" id="1618647"/>
    <lineage>
        <taxon>Bacteria</taxon>
        <taxon>Candidatus Giovannoniibacteriota</taxon>
    </lineage>
</organism>
<dbReference type="EMBL" id="LCHU01000012">
    <property type="protein sequence ID" value="KKT41091.1"/>
    <property type="molecule type" value="Genomic_DNA"/>
</dbReference>
<dbReference type="STRING" id="1618647.UW30_C0012G0017"/>
<evidence type="ECO:0000256" key="1">
    <source>
        <dbReference type="SAM" id="Phobius"/>
    </source>
</evidence>
<dbReference type="InterPro" id="IPR018638">
    <property type="entry name" value="DUF2061_membrane"/>
</dbReference>
<feature type="transmembrane region" description="Helical" evidence="1">
    <location>
        <begin position="21"/>
        <end position="39"/>
    </location>
</feature>
<evidence type="ECO:0000313" key="4">
    <source>
        <dbReference type="Proteomes" id="UP000034736"/>
    </source>
</evidence>
<comment type="caution">
    <text evidence="3">The sequence shown here is derived from an EMBL/GenBank/DDBJ whole genome shotgun (WGS) entry which is preliminary data.</text>
</comment>
<reference evidence="3 4" key="1">
    <citation type="journal article" date="2015" name="Nature">
        <title>rRNA introns, odd ribosomes, and small enigmatic genomes across a large radiation of phyla.</title>
        <authorList>
            <person name="Brown C.T."/>
            <person name="Hug L.A."/>
            <person name="Thomas B.C."/>
            <person name="Sharon I."/>
            <person name="Castelle C.J."/>
            <person name="Singh A."/>
            <person name="Wilkins M.J."/>
            <person name="Williams K.H."/>
            <person name="Banfield J.F."/>
        </authorList>
    </citation>
    <scope>NUCLEOTIDE SEQUENCE [LARGE SCALE GENOMIC DNA]</scope>
</reference>
<feature type="non-terminal residue" evidence="3">
    <location>
        <position position="61"/>
    </location>
</feature>
<proteinExistence type="predicted"/>
<feature type="domain" description="DUF2061" evidence="2">
    <location>
        <begin position="19"/>
        <end position="61"/>
    </location>
</feature>
<keyword evidence="1" id="KW-1133">Transmembrane helix</keyword>
<evidence type="ECO:0000313" key="3">
    <source>
        <dbReference type="EMBL" id="KKT41091.1"/>
    </source>
</evidence>
<sequence>MNVNNIYSVAKNPQTRSFAKTITWRVLATVITGVIAYLYTGELGTASEITLTAAAVLTVAY</sequence>
<accession>A0A0G1H152</accession>
<protein>
    <recommendedName>
        <fullName evidence="2">DUF2061 domain-containing protein</fullName>
    </recommendedName>
</protein>
<dbReference type="Pfam" id="PF09834">
    <property type="entry name" value="DUF2061"/>
    <property type="match status" value="1"/>
</dbReference>
<name>A0A0G1H152_9BACT</name>
<dbReference type="AlphaFoldDB" id="A0A0G1H152"/>
<evidence type="ECO:0000259" key="2">
    <source>
        <dbReference type="Pfam" id="PF09834"/>
    </source>
</evidence>
<keyword evidence="1" id="KW-0472">Membrane</keyword>
<keyword evidence="1" id="KW-0812">Transmembrane</keyword>
<gene>
    <name evidence="3" type="ORF">UW30_C0012G0017</name>
</gene>
<dbReference type="Proteomes" id="UP000034736">
    <property type="component" value="Unassembled WGS sequence"/>
</dbReference>